<gene>
    <name evidence="5" type="ORF">CIAN88_05470</name>
</gene>
<dbReference type="PANTHER" id="PTHR32071">
    <property type="entry name" value="TRANSCRIPTIONAL REGULATORY PROTEIN"/>
    <property type="match status" value="1"/>
</dbReference>
<dbReference type="InterPro" id="IPR027417">
    <property type="entry name" value="P-loop_NTPase"/>
</dbReference>
<dbReference type="InterPro" id="IPR036634">
    <property type="entry name" value="PRD_sf"/>
</dbReference>
<proteinExistence type="predicted"/>
<dbReference type="PROSITE" id="PS50045">
    <property type="entry name" value="SIGMA54_INTERACT_4"/>
    <property type="match status" value="1"/>
</dbReference>
<keyword evidence="2" id="KW-0067">ATP-binding</keyword>
<sequence>MSKRKELILKAIYAHTLECLEDKQYDKLGMDASSLAMDLRLDRSNVSRDLNLLHQEGRLIKLNGRPTLYVSRQLLMKYFPEQNIPAVLSKDQQLTDFLTKQQRQNEQTQMKESLDTLIGKNIGESMYEPIQKAKAAMNYPYSGLNTIIEGQEGTNRKSFAQLMFLYGKQNGRFSSFHSPIIADCSLLKNYSVHDLDLYVFGEIIDSRLRRGLVEKARQGMLILLHFEQLPDLIKIKICNAITEAQYHPLNAVNRRFTFQCQVIITTSSPELKEESMIRRCFPTLISLPSLQQRTLEETVMLVLKQFQEEAYFIKRAIRISKGILSCFAMSSYKGNLPHLKAEIRSACANAYTRLIKENPLCITLDFADISNTVLSDIYDVNERYQQLNTILALFTHNDFYFSTMKENEELQMLYHINEELNQKKNISINNAKGEIVNQCLNDMNAFMNVHLNTIRSVLLKDIYDLLYPVLQDKPISRNENILYGMLSKLSEFISAFKEDTVPAITDVGAISIARKKDYLLFDEIQEAVSSRFNYTFTKWERDYIATYVYLSSQWLQETQVQLLIVTENGRSKEYARYLHSHDYGNQILSLELDTQVSHDALLSILTKHVQESDKGKGVLIITDCKDIKRLEEELQTLSNCHVRIVPDLDLPLLLTLLKRASSIGATFETILQKDTENPIAETEAKDSDSYAMQLIQQMDETILSDSLVFLNPHKSSQILYKTLNAIIKQLQLPYSDNLLIKFIFHCSFTLERCIKNEPLSFPKMKAFINCNNYVYNIIERNFHEVQEVFDCTIPPSEFSFITEIFLPLTKE</sequence>
<dbReference type="RefSeq" id="WP_044904521.1">
    <property type="nucleotide sequence ID" value="NZ_JQIF01000023.1"/>
</dbReference>
<evidence type="ECO:0000313" key="5">
    <source>
        <dbReference type="EMBL" id="KGJ53997.1"/>
    </source>
</evidence>
<dbReference type="InterPro" id="IPR036662">
    <property type="entry name" value="PTS_EIIA_man-typ_sf"/>
</dbReference>
<dbReference type="AlphaFoldDB" id="A0A099I9W6"/>
<protein>
    <submittedName>
        <fullName evidence="5">Sugar lyase</fullName>
    </submittedName>
</protein>
<evidence type="ECO:0000259" key="4">
    <source>
        <dbReference type="PROSITE" id="PS51372"/>
    </source>
</evidence>
<accession>A0A099I9W6</accession>
<name>A0A099I9W6_CLOIN</name>
<dbReference type="Proteomes" id="UP000030008">
    <property type="component" value="Unassembled WGS sequence"/>
</dbReference>
<dbReference type="GO" id="GO:0009401">
    <property type="term" value="P:phosphoenolpyruvate-dependent sugar phosphotransferase system"/>
    <property type="evidence" value="ECO:0007669"/>
    <property type="project" value="InterPro"/>
</dbReference>
<keyword evidence="1" id="KW-0547">Nucleotide-binding</keyword>
<feature type="domain" description="PRD" evidence="4">
    <location>
        <begin position="710"/>
        <end position="811"/>
    </location>
</feature>
<evidence type="ECO:0000256" key="2">
    <source>
        <dbReference type="ARBA" id="ARBA00022840"/>
    </source>
</evidence>
<dbReference type="GO" id="GO:0016829">
    <property type="term" value="F:lyase activity"/>
    <property type="evidence" value="ECO:0007669"/>
    <property type="project" value="UniProtKB-KW"/>
</dbReference>
<comment type="caution">
    <text evidence="5">The sequence shown here is derived from an EMBL/GenBank/DDBJ whole genome shotgun (WGS) entry which is preliminary data.</text>
</comment>
<dbReference type="Gene3D" id="3.40.50.300">
    <property type="entry name" value="P-loop containing nucleotide triphosphate hydrolases"/>
    <property type="match status" value="1"/>
</dbReference>
<dbReference type="GO" id="GO:0016020">
    <property type="term" value="C:membrane"/>
    <property type="evidence" value="ECO:0007669"/>
    <property type="project" value="InterPro"/>
</dbReference>
<reference evidence="5 6" key="1">
    <citation type="submission" date="2014-08" db="EMBL/GenBank/DDBJ databases">
        <title>Clostridium innocuum, an unnegligible vancomycin-resistant pathogen causing extra-intestinal infections.</title>
        <authorList>
            <person name="Feng Y."/>
            <person name="Chiu C.-H."/>
        </authorList>
    </citation>
    <scope>NUCLEOTIDE SEQUENCE [LARGE SCALE GENOMIC DNA]</scope>
    <source>
        <strain evidence="5 6">AN88</strain>
    </source>
</reference>
<evidence type="ECO:0000256" key="1">
    <source>
        <dbReference type="ARBA" id="ARBA00022741"/>
    </source>
</evidence>
<dbReference type="Pfam" id="PF00158">
    <property type="entry name" value="Sigma54_activat"/>
    <property type="match status" value="1"/>
</dbReference>
<dbReference type="EMBL" id="JQIF01000023">
    <property type="protein sequence ID" value="KGJ53997.1"/>
    <property type="molecule type" value="Genomic_DNA"/>
</dbReference>
<dbReference type="PANTHER" id="PTHR32071:SF38">
    <property type="entry name" value="PSP OPERON TRANSCRIPTIONAL ACTIVATOR"/>
    <property type="match status" value="1"/>
</dbReference>
<evidence type="ECO:0000313" key="6">
    <source>
        <dbReference type="Proteomes" id="UP000030008"/>
    </source>
</evidence>
<dbReference type="Gene3D" id="3.40.50.510">
    <property type="entry name" value="Phosphotransferase system, mannose-type IIA component"/>
    <property type="match status" value="1"/>
</dbReference>
<dbReference type="InterPro" id="IPR011608">
    <property type="entry name" value="PRD"/>
</dbReference>
<dbReference type="GO" id="GO:0005524">
    <property type="term" value="F:ATP binding"/>
    <property type="evidence" value="ECO:0007669"/>
    <property type="project" value="UniProtKB-KW"/>
</dbReference>
<dbReference type="Gene3D" id="1.10.1790.10">
    <property type="entry name" value="PRD domain"/>
    <property type="match status" value="1"/>
</dbReference>
<organism evidence="5 6">
    <name type="scientific">Clostridium innocuum</name>
    <dbReference type="NCBI Taxonomy" id="1522"/>
    <lineage>
        <taxon>Bacteria</taxon>
        <taxon>Bacillati</taxon>
        <taxon>Bacillota</taxon>
        <taxon>Clostridia</taxon>
        <taxon>Eubacteriales</taxon>
        <taxon>Clostridiaceae</taxon>
        <taxon>Clostridium</taxon>
    </lineage>
</organism>
<dbReference type="Pfam" id="PF00874">
    <property type="entry name" value="PRD"/>
    <property type="match status" value="1"/>
</dbReference>
<dbReference type="SUPFAM" id="SSF63520">
    <property type="entry name" value="PTS-regulatory domain, PRD"/>
    <property type="match status" value="1"/>
</dbReference>
<feature type="domain" description="Sigma-54 factor interaction" evidence="3">
    <location>
        <begin position="124"/>
        <end position="348"/>
    </location>
</feature>
<keyword evidence="5" id="KW-0456">Lyase</keyword>
<dbReference type="SUPFAM" id="SSF52540">
    <property type="entry name" value="P-loop containing nucleoside triphosphate hydrolases"/>
    <property type="match status" value="1"/>
</dbReference>
<dbReference type="PROSITE" id="PS51372">
    <property type="entry name" value="PRD_2"/>
    <property type="match status" value="1"/>
</dbReference>
<dbReference type="InterPro" id="IPR002078">
    <property type="entry name" value="Sigma_54_int"/>
</dbReference>
<evidence type="ECO:0000259" key="3">
    <source>
        <dbReference type="PROSITE" id="PS50045"/>
    </source>
</evidence>
<dbReference type="GO" id="GO:0006355">
    <property type="term" value="P:regulation of DNA-templated transcription"/>
    <property type="evidence" value="ECO:0007669"/>
    <property type="project" value="InterPro"/>
</dbReference>